<evidence type="ECO:0000256" key="1">
    <source>
        <dbReference type="SAM" id="Phobius"/>
    </source>
</evidence>
<organism evidence="2">
    <name type="scientific">Plasmodium chabaudi adami</name>
    <dbReference type="NCBI Taxonomy" id="5826"/>
    <lineage>
        <taxon>Eukaryota</taxon>
        <taxon>Sar</taxon>
        <taxon>Alveolata</taxon>
        <taxon>Apicomplexa</taxon>
        <taxon>Aconoidasida</taxon>
        <taxon>Haemosporida</taxon>
        <taxon>Plasmodiidae</taxon>
        <taxon>Plasmodium</taxon>
        <taxon>Plasmodium (Vinckeia)</taxon>
    </lineage>
</organism>
<evidence type="ECO:0000313" key="2">
    <source>
        <dbReference type="EMBL" id="SCL89685.1"/>
    </source>
</evidence>
<feature type="non-terminal residue" evidence="2">
    <location>
        <position position="283"/>
    </location>
</feature>
<dbReference type="EMBL" id="FMIN01000346">
    <property type="protein sequence ID" value="SCL89685.1"/>
    <property type="molecule type" value="Genomic_DNA"/>
</dbReference>
<feature type="transmembrane region" description="Helical" evidence="1">
    <location>
        <begin position="264"/>
        <end position="282"/>
    </location>
</feature>
<protein>
    <submittedName>
        <fullName evidence="2">Plasmodium variant antigen protein Cir/Yir/Bir, putative</fullName>
    </submittedName>
</protein>
<keyword evidence="1" id="KW-0472">Membrane</keyword>
<gene>
    <name evidence="2" type="ORF">PCHDS_000528700</name>
</gene>
<accession>A0A1C6WM30</accession>
<sequence length="283" mass="32202">MSKELCKAIDDTEKFVVFDLESKNYKFNDEILNAYCPNKNCESDGLKIGSAFIALLKNFESVDDYDDNLKNDKLAQYAILWLSYKIKENTKIEDGINDIYKTLIKNNTWFSGHCQYTDKNESIMKFHFTYLANLYKFLKGICETINKCNGSSNTNECIESAKKCADSYRRCLTSFPWGGLCNPYCSILSNLKKDYEKIRENNDQLPELIPPPGRENCENYCQSLTRILNAKESAIEGTKQVTTPGIGLLGQSRTLTSINNGNKLPYIAIPFILIPIILGISYK</sequence>
<dbReference type="AlphaFoldDB" id="A0A1C6WM30"/>
<reference evidence="2" key="1">
    <citation type="submission" date="2016-08" db="EMBL/GenBank/DDBJ databases">
        <authorList>
            <consortium name="Pathogen Informatics"/>
        </authorList>
    </citation>
    <scope>NUCLEOTIDE SEQUENCE</scope>
    <source>
        <strain evidence="2">DS</strain>
    </source>
</reference>
<proteinExistence type="predicted"/>
<keyword evidence="1" id="KW-0812">Transmembrane</keyword>
<dbReference type="Pfam" id="PF06022">
    <property type="entry name" value="Cir_Bir_Yir"/>
    <property type="match status" value="1"/>
</dbReference>
<keyword evidence="1" id="KW-1133">Transmembrane helix</keyword>
<dbReference type="InterPro" id="IPR006477">
    <property type="entry name" value="Yir_bir_cir"/>
</dbReference>
<dbReference type="Proteomes" id="UP000507536">
    <property type="component" value="Unassembled WGS sequence"/>
</dbReference>
<name>A0A1C6WM30_PLACE</name>